<dbReference type="Pfam" id="PF01547">
    <property type="entry name" value="SBP_bac_1"/>
    <property type="match status" value="1"/>
</dbReference>
<evidence type="ECO:0000256" key="2">
    <source>
        <dbReference type="ARBA" id="ARBA00022448"/>
    </source>
</evidence>
<reference evidence="4 5" key="1">
    <citation type="submission" date="2018-09" db="EMBL/GenBank/DDBJ databases">
        <title>Whole genome sequencing of Microbacterium oryzae strain MB-10T.</title>
        <authorList>
            <person name="Das S.K."/>
        </authorList>
    </citation>
    <scope>NUCLEOTIDE SEQUENCE [LARGE SCALE GENOMIC DNA]</scope>
    <source>
        <strain evidence="4 5">MB-10</strain>
    </source>
</reference>
<gene>
    <name evidence="4" type="ORF">D7D94_03505</name>
</gene>
<dbReference type="KEGG" id="moj:D7D94_03505"/>
<keyword evidence="3" id="KW-0732">Signal</keyword>
<accession>A0A6I6DXX3</accession>
<evidence type="ECO:0000256" key="1">
    <source>
        <dbReference type="ARBA" id="ARBA00008520"/>
    </source>
</evidence>
<protein>
    <submittedName>
        <fullName evidence="4">Extracellular solute-binding protein</fullName>
    </submittedName>
</protein>
<dbReference type="EMBL" id="CP032550">
    <property type="protein sequence ID" value="QGU26834.1"/>
    <property type="molecule type" value="Genomic_DNA"/>
</dbReference>
<evidence type="ECO:0000313" key="4">
    <source>
        <dbReference type="EMBL" id="QGU26834.1"/>
    </source>
</evidence>
<dbReference type="Proteomes" id="UP000422989">
    <property type="component" value="Chromosome"/>
</dbReference>
<sequence>MKLNTARTWTRAALVSVAGASALAVTACGGGGGGGGAASSGDMSLLVNVENTEIPAVLDTLAGGACSAENGALPLKVETVPQSNLDQQLQLKAGQGDLPVLFSAGNAPALTQTLAESGNVADFDKLLTDLDVIDNIEPAAISTIENLYGGFRVLPFEYNVEGIWYNKQIFADNGIEEPQTWEDLVAAAETLNAAGVQPFSASGEQGWPLTRLISSYLFRDLGPDALQKVADGEASLTDPEYVAAAQAVADLGAAGYFGQGVGSIDMATSENQFLNGSAAMFYTGSWYLTQLNDPEQNQIGAENVGFMPFPAVEGGAGDRSQLAANVGLPVTMNANAVNDDTEAWLTCIVENYGSTALSQENRVSGFALNEEVSDVPELTQLVQEKVAETETTVLWFEALFSAEATTTSQRNAAPLVTGSISAEEFMSMVQADLG</sequence>
<dbReference type="InterPro" id="IPR050490">
    <property type="entry name" value="Bact_solute-bd_prot1"/>
</dbReference>
<comment type="similarity">
    <text evidence="1">Belongs to the bacterial solute-binding protein 1 family.</text>
</comment>
<keyword evidence="5" id="KW-1185">Reference proteome</keyword>
<organism evidence="4 5">
    <name type="scientific">Microbacterium oryzae</name>
    <dbReference type="NCBI Taxonomy" id="743009"/>
    <lineage>
        <taxon>Bacteria</taxon>
        <taxon>Bacillati</taxon>
        <taxon>Actinomycetota</taxon>
        <taxon>Actinomycetes</taxon>
        <taxon>Micrococcales</taxon>
        <taxon>Microbacteriaceae</taxon>
        <taxon>Microbacterium</taxon>
    </lineage>
</organism>
<feature type="signal peptide" evidence="3">
    <location>
        <begin position="1"/>
        <end position="27"/>
    </location>
</feature>
<evidence type="ECO:0000313" key="5">
    <source>
        <dbReference type="Proteomes" id="UP000422989"/>
    </source>
</evidence>
<keyword evidence="2" id="KW-0813">Transport</keyword>
<dbReference type="InterPro" id="IPR006059">
    <property type="entry name" value="SBP"/>
</dbReference>
<dbReference type="OrthoDB" id="8317736at2"/>
<dbReference type="PROSITE" id="PS51257">
    <property type="entry name" value="PROKAR_LIPOPROTEIN"/>
    <property type="match status" value="1"/>
</dbReference>
<dbReference type="RefSeq" id="WP_156241238.1">
    <property type="nucleotide sequence ID" value="NZ_BAAAZL010000002.1"/>
</dbReference>
<dbReference type="Gene3D" id="3.40.190.10">
    <property type="entry name" value="Periplasmic binding protein-like II"/>
    <property type="match status" value="2"/>
</dbReference>
<evidence type="ECO:0000256" key="3">
    <source>
        <dbReference type="SAM" id="SignalP"/>
    </source>
</evidence>
<dbReference type="PANTHER" id="PTHR43649">
    <property type="entry name" value="ARABINOSE-BINDING PROTEIN-RELATED"/>
    <property type="match status" value="1"/>
</dbReference>
<proteinExistence type="inferred from homology"/>
<name>A0A6I6DXX3_9MICO</name>
<dbReference type="AlphaFoldDB" id="A0A6I6DXX3"/>
<dbReference type="SUPFAM" id="SSF53850">
    <property type="entry name" value="Periplasmic binding protein-like II"/>
    <property type="match status" value="1"/>
</dbReference>
<dbReference type="PANTHER" id="PTHR43649:SF29">
    <property type="entry name" value="OSMOPROTECTIVE COMPOUNDS-BINDING PROTEIN GGTB"/>
    <property type="match status" value="1"/>
</dbReference>
<feature type="chain" id="PRO_5038378531" evidence="3">
    <location>
        <begin position="28"/>
        <end position="434"/>
    </location>
</feature>